<dbReference type="STRING" id="207949.RED65_06127"/>
<gene>
    <name evidence="1" type="ORF">RED65_06127</name>
</gene>
<dbReference type="Proteomes" id="UP000004263">
    <property type="component" value="Unassembled WGS sequence"/>
</dbReference>
<accession>Q1N0G2</accession>
<reference evidence="1 2" key="1">
    <citation type="submission" date="2006-03" db="EMBL/GenBank/DDBJ databases">
        <authorList>
            <person name="Pinhassi J."/>
            <person name="Pedros-Alio C."/>
            <person name="Ferriera S."/>
            <person name="Johnson J."/>
            <person name="Kravitz S."/>
            <person name="Halpern A."/>
            <person name="Remington K."/>
            <person name="Beeson K."/>
            <person name="Tran B."/>
            <person name="Rogers Y.-H."/>
            <person name="Friedman R."/>
            <person name="Venter J.C."/>
        </authorList>
    </citation>
    <scope>NUCLEOTIDE SEQUENCE [LARGE SCALE GENOMIC DNA]</scope>
    <source>
        <strain evidence="1 2">RED65</strain>
    </source>
</reference>
<dbReference type="EMBL" id="AAQH01000014">
    <property type="protein sequence ID" value="EAT11702.1"/>
    <property type="molecule type" value="Genomic_DNA"/>
</dbReference>
<dbReference type="RefSeq" id="WP_007016472.1">
    <property type="nucleotide sequence ID" value="NZ_AAQH01000014.1"/>
</dbReference>
<name>Q1N0G2_9GAMM</name>
<protein>
    <submittedName>
        <fullName evidence="1">3-octaprenyl-4-hydroxybenzoate carboxy-lyase</fullName>
        <ecNumber evidence="1">4.1.1.-</ecNumber>
    </submittedName>
</protein>
<organism evidence="1 2">
    <name type="scientific">Bermanella marisrubri</name>
    <dbReference type="NCBI Taxonomy" id="207949"/>
    <lineage>
        <taxon>Bacteria</taxon>
        <taxon>Pseudomonadati</taxon>
        <taxon>Pseudomonadota</taxon>
        <taxon>Gammaproteobacteria</taxon>
        <taxon>Oceanospirillales</taxon>
        <taxon>Oceanospirillaceae</taxon>
        <taxon>Bermanella</taxon>
    </lineage>
</organism>
<comment type="caution">
    <text evidence="1">The sequence shown here is derived from an EMBL/GenBank/DDBJ whole genome shotgun (WGS) entry which is preliminary data.</text>
</comment>
<evidence type="ECO:0000313" key="1">
    <source>
        <dbReference type="EMBL" id="EAT11702.1"/>
    </source>
</evidence>
<keyword evidence="2" id="KW-1185">Reference proteome</keyword>
<sequence length="67" mass="7941">MNNNDKISKLEREIWLFEQWSQDMQGQEGPTQQRILQAYQECIQVRRQELEALQQAEPPLLVIEAEA</sequence>
<dbReference type="HOGENOM" id="CLU_2803803_0_0_6"/>
<proteinExistence type="predicted"/>
<dbReference type="EC" id="4.1.1.-" evidence="1"/>
<keyword evidence="1" id="KW-0456">Lyase</keyword>
<evidence type="ECO:0000313" key="2">
    <source>
        <dbReference type="Proteomes" id="UP000004263"/>
    </source>
</evidence>
<dbReference type="AlphaFoldDB" id="Q1N0G2"/>
<dbReference type="GO" id="GO:0016829">
    <property type="term" value="F:lyase activity"/>
    <property type="evidence" value="ECO:0007669"/>
    <property type="project" value="UniProtKB-KW"/>
</dbReference>